<accession>A0A0W0WFN1</accession>
<keyword evidence="5" id="KW-1185">Reference proteome</keyword>
<keyword evidence="1" id="KW-0460">Magnesium</keyword>
<dbReference type="InterPro" id="IPR007686">
    <property type="entry name" value="YutG/PgpA"/>
</dbReference>
<keyword evidence="1 2" id="KW-0812">Transmembrane</keyword>
<dbReference type="OrthoDB" id="9804091at2"/>
<dbReference type="CDD" id="cd06971">
    <property type="entry name" value="PgpA"/>
    <property type="match status" value="1"/>
</dbReference>
<evidence type="ECO:0000313" key="4">
    <source>
        <dbReference type="EMBL" id="KTD31127.1"/>
    </source>
</evidence>
<protein>
    <recommendedName>
        <fullName evidence="1">Phosphatidylglycerophosphatase A</fullName>
        <ecNumber evidence="1">3.1.3.27</ecNumber>
    </recommendedName>
    <alternativeName>
        <fullName evidence="1">Phosphatidylglycerolphosphate phosphatase A</fullName>
    </alternativeName>
</protein>
<dbReference type="GO" id="GO:0005886">
    <property type="term" value="C:plasma membrane"/>
    <property type="evidence" value="ECO:0007669"/>
    <property type="project" value="UniProtKB-SubCell"/>
</dbReference>
<evidence type="ECO:0000256" key="1">
    <source>
        <dbReference type="PIRNR" id="PIRNR006162"/>
    </source>
</evidence>
<dbReference type="GO" id="GO:0046872">
    <property type="term" value="F:metal ion binding"/>
    <property type="evidence" value="ECO:0007669"/>
    <property type="project" value="UniProtKB-KW"/>
</dbReference>
<dbReference type="PANTHER" id="PTHR36305">
    <property type="entry name" value="PHOSPHATIDYLGLYCEROPHOSPHATASE A"/>
    <property type="match status" value="1"/>
</dbReference>
<proteinExistence type="predicted"/>
<organism evidence="4 5">
    <name type="scientific">Legionella maceachernii</name>
    <dbReference type="NCBI Taxonomy" id="466"/>
    <lineage>
        <taxon>Bacteria</taxon>
        <taxon>Pseudomonadati</taxon>
        <taxon>Pseudomonadota</taxon>
        <taxon>Gammaproteobacteria</taxon>
        <taxon>Legionellales</taxon>
        <taxon>Legionellaceae</taxon>
        <taxon>Legionella</taxon>
    </lineage>
</organism>
<reference evidence="4 5" key="1">
    <citation type="submission" date="2015-11" db="EMBL/GenBank/DDBJ databases">
        <title>Genomic analysis of 38 Legionella species identifies large and diverse effector repertoires.</title>
        <authorList>
            <person name="Burstein D."/>
            <person name="Amaro F."/>
            <person name="Zusman T."/>
            <person name="Lifshitz Z."/>
            <person name="Cohen O."/>
            <person name="Gilbert J.A."/>
            <person name="Pupko T."/>
            <person name="Shuman H.A."/>
            <person name="Segal G."/>
        </authorList>
    </citation>
    <scope>NUCLEOTIDE SEQUENCE [LARGE SCALE GENOMIC DNA]</scope>
    <source>
        <strain evidence="4 5">PX-1-G2-E2</strain>
    </source>
</reference>
<dbReference type="Proteomes" id="UP000054908">
    <property type="component" value="Unassembled WGS sequence"/>
</dbReference>
<gene>
    <name evidence="4" type="primary">pgpA</name>
    <name evidence="4" type="ORF">Lmac_0430</name>
</gene>
<name>A0A0W0WFN1_9GAMM</name>
<keyword evidence="1" id="KW-0595">Phospholipid degradation</keyword>
<comment type="cofactor">
    <cofactor evidence="1">
        <name>Mg(2+)</name>
        <dbReference type="ChEBI" id="CHEBI:18420"/>
    </cofactor>
</comment>
<feature type="transmembrane region" description="Helical" evidence="2">
    <location>
        <begin position="15"/>
        <end position="45"/>
    </location>
</feature>
<dbReference type="EC" id="3.1.3.27" evidence="1"/>
<evidence type="ECO:0000256" key="2">
    <source>
        <dbReference type="SAM" id="Phobius"/>
    </source>
</evidence>
<comment type="subcellular location">
    <subcellularLocation>
        <location evidence="1">Cell inner membrane</location>
        <topology evidence="1">Multi-pass membrane protein</topology>
    </subcellularLocation>
</comment>
<sequence length="161" mass="18087">MYPLNLSKKVWQDPIYFIGFGFGSGLMPIAPGTWGSLAAVPLYLLLAGHSLWFYLLFTLAAFILGVWVCDKISRDLGEHDYSGIVWDEVVGYLLTMTMVPVGLIWMILGFLLFRLFDVWKPQPIGFVDERVKGGLGIMLDDLLAAVPAWLIMQLLVWGFAK</sequence>
<dbReference type="EMBL" id="LNYL01000009">
    <property type="protein sequence ID" value="KTD31127.1"/>
    <property type="molecule type" value="Genomic_DNA"/>
</dbReference>
<dbReference type="GO" id="GO:0009395">
    <property type="term" value="P:phospholipid catabolic process"/>
    <property type="evidence" value="ECO:0007669"/>
    <property type="project" value="UniProtKB-KW"/>
</dbReference>
<dbReference type="Pfam" id="PF04608">
    <property type="entry name" value="PgpA"/>
    <property type="match status" value="1"/>
</dbReference>
<keyword evidence="1" id="KW-0443">Lipid metabolism</keyword>
<dbReference type="UniPathway" id="UPA00084">
    <property type="reaction ID" value="UER00504"/>
</dbReference>
<keyword evidence="1" id="KW-1003">Cell membrane</keyword>
<evidence type="ECO:0000313" key="5">
    <source>
        <dbReference type="Proteomes" id="UP000054908"/>
    </source>
</evidence>
<feature type="transmembrane region" description="Helical" evidence="2">
    <location>
        <begin position="51"/>
        <end position="69"/>
    </location>
</feature>
<dbReference type="AlphaFoldDB" id="A0A0W0WFN1"/>
<keyword evidence="2" id="KW-1133">Transmembrane helix</keyword>
<feature type="transmembrane region" description="Helical" evidence="2">
    <location>
        <begin position="142"/>
        <end position="160"/>
    </location>
</feature>
<feature type="domain" description="YutG/PgpA" evidence="3">
    <location>
        <begin position="18"/>
        <end position="155"/>
    </location>
</feature>
<comment type="pathway">
    <text evidence="1">Phospholipid metabolism; phosphatidylglycerol biosynthesis; phosphatidylglycerol from CDP-diacylglycerol: step 2/2.</text>
</comment>
<dbReference type="GO" id="GO:0008962">
    <property type="term" value="F:phosphatidylglycerophosphatase activity"/>
    <property type="evidence" value="ECO:0007669"/>
    <property type="project" value="UniProtKB-EC"/>
</dbReference>
<dbReference type="RefSeq" id="WP_058451256.1">
    <property type="nucleotide sequence ID" value="NZ_CAAAIB010000006.1"/>
</dbReference>
<evidence type="ECO:0000259" key="3">
    <source>
        <dbReference type="Pfam" id="PF04608"/>
    </source>
</evidence>
<dbReference type="GO" id="GO:0006655">
    <property type="term" value="P:phosphatidylglycerol biosynthetic process"/>
    <property type="evidence" value="ECO:0007669"/>
    <property type="project" value="UniProtKB-UniPathway"/>
</dbReference>
<keyword evidence="1" id="KW-0479">Metal-binding</keyword>
<dbReference type="PIRSF" id="PIRSF006162">
    <property type="entry name" value="PgpA"/>
    <property type="match status" value="1"/>
</dbReference>
<keyword evidence="1" id="KW-0997">Cell inner membrane</keyword>
<dbReference type="PANTHER" id="PTHR36305:SF1">
    <property type="entry name" value="PHOSPHATIDYLGLYCEROPHOSPHATASE A"/>
    <property type="match status" value="1"/>
</dbReference>
<dbReference type="SUPFAM" id="SSF101307">
    <property type="entry name" value="YutG-like"/>
    <property type="match status" value="1"/>
</dbReference>
<feature type="transmembrane region" description="Helical" evidence="2">
    <location>
        <begin position="89"/>
        <end position="113"/>
    </location>
</feature>
<keyword evidence="1 4" id="KW-0378">Hydrolase</keyword>
<dbReference type="PATRIC" id="fig|466.6.peg.457"/>
<dbReference type="InterPro" id="IPR036681">
    <property type="entry name" value="PgpA-like_sf"/>
</dbReference>
<keyword evidence="1 2" id="KW-0472">Membrane</keyword>
<comment type="function">
    <text evidence="1">Lipid phosphatase which dephosphorylates phosphatidylglycerophosphate (PGP) to phosphatidylglycerol (PG).</text>
</comment>
<comment type="caution">
    <text evidence="4">The sequence shown here is derived from an EMBL/GenBank/DDBJ whole genome shotgun (WGS) entry which is preliminary data.</text>
</comment>
<dbReference type="STRING" id="466.Lmac_0430"/>
<keyword evidence="1" id="KW-0442">Lipid degradation</keyword>
<dbReference type="InterPro" id="IPR026037">
    <property type="entry name" value="PgpA"/>
</dbReference>
<comment type="catalytic activity">
    <reaction evidence="1">
        <text>a 1,2-diacyl-sn-glycero-3-phospho-(1'-sn-glycero-3'-phosphate) + H2O = a 1,2-diacyl-sn-glycero-3-phospho-(1'-sn-glycerol) + phosphate</text>
        <dbReference type="Rhea" id="RHEA:33751"/>
        <dbReference type="ChEBI" id="CHEBI:15377"/>
        <dbReference type="ChEBI" id="CHEBI:43474"/>
        <dbReference type="ChEBI" id="CHEBI:60110"/>
        <dbReference type="ChEBI" id="CHEBI:64716"/>
        <dbReference type="EC" id="3.1.3.27"/>
    </reaction>
</comment>
<keyword evidence="1" id="KW-1208">Phospholipid metabolism</keyword>